<feature type="non-terminal residue" evidence="5">
    <location>
        <position position="89"/>
    </location>
</feature>
<dbReference type="GO" id="GO:0006166">
    <property type="term" value="P:purine ribonucleoside salvage"/>
    <property type="evidence" value="ECO:0007669"/>
    <property type="project" value="TreeGrafter"/>
</dbReference>
<name>A0A8I0LAM6_XANCI</name>
<reference evidence="5" key="1">
    <citation type="submission" date="2020-01" db="EMBL/GenBank/DDBJ databases">
        <authorList>
            <person name="Richard D."/>
        </authorList>
    </citation>
    <scope>NUCLEOTIDE SEQUENCE</scope>
    <source>
        <strain evidence="5">JP541</strain>
    </source>
</reference>
<keyword evidence="2" id="KW-0460">Magnesium</keyword>
<feature type="non-terminal residue" evidence="5">
    <location>
        <position position="1"/>
    </location>
</feature>
<dbReference type="GO" id="GO:0008973">
    <property type="term" value="F:phosphopentomutase activity"/>
    <property type="evidence" value="ECO:0007669"/>
    <property type="project" value="TreeGrafter"/>
</dbReference>
<dbReference type="GO" id="GO:0005975">
    <property type="term" value="P:carbohydrate metabolic process"/>
    <property type="evidence" value="ECO:0007669"/>
    <property type="project" value="InterPro"/>
</dbReference>
<gene>
    <name evidence="5" type="ORF">GUH15_12850</name>
</gene>
<dbReference type="SUPFAM" id="SSF53738">
    <property type="entry name" value="Phosphoglucomutase, first 3 domains"/>
    <property type="match status" value="1"/>
</dbReference>
<evidence type="ECO:0000259" key="4">
    <source>
        <dbReference type="Pfam" id="PF02879"/>
    </source>
</evidence>
<accession>A0A8I0LAM6</accession>
<dbReference type="Pfam" id="PF02879">
    <property type="entry name" value="PGM_PMM_II"/>
    <property type="match status" value="1"/>
</dbReference>
<dbReference type="AlphaFoldDB" id="A0A8I0LAM6"/>
<dbReference type="InterPro" id="IPR005845">
    <property type="entry name" value="A-D-PHexomutase_a/b/a-II"/>
</dbReference>
<organism evidence="5 6">
    <name type="scientific">Xanthomonas citri pv. citri</name>
    <dbReference type="NCBI Taxonomy" id="611301"/>
    <lineage>
        <taxon>Bacteria</taxon>
        <taxon>Pseudomonadati</taxon>
        <taxon>Pseudomonadota</taxon>
        <taxon>Gammaproteobacteria</taxon>
        <taxon>Lysobacterales</taxon>
        <taxon>Lysobacteraceae</taxon>
        <taxon>Xanthomonas</taxon>
    </lineage>
</organism>
<dbReference type="Proteomes" id="UP000653002">
    <property type="component" value="Unassembled WGS sequence"/>
</dbReference>
<dbReference type="Gene3D" id="3.40.120.10">
    <property type="entry name" value="Alpha-D-Glucose-1,6-Bisphosphate, subunit A, domain 3"/>
    <property type="match status" value="1"/>
</dbReference>
<evidence type="ECO:0000313" key="6">
    <source>
        <dbReference type="Proteomes" id="UP000653002"/>
    </source>
</evidence>
<keyword evidence="1" id="KW-0479">Metal-binding</keyword>
<proteinExistence type="predicted"/>
<evidence type="ECO:0000256" key="1">
    <source>
        <dbReference type="ARBA" id="ARBA00022723"/>
    </source>
</evidence>
<feature type="domain" description="Alpha-D-phosphohexomutase alpha/beta/alpha" evidence="4">
    <location>
        <begin position="4"/>
        <end position="84"/>
    </location>
</feature>
<comment type="caution">
    <text evidence="5">The sequence shown here is derived from an EMBL/GenBank/DDBJ whole genome shotgun (WGS) entry which is preliminary data.</text>
</comment>
<dbReference type="PANTHER" id="PTHR45745:SF1">
    <property type="entry name" value="PHOSPHOGLUCOMUTASE 2B-RELATED"/>
    <property type="match status" value="1"/>
</dbReference>
<evidence type="ECO:0000256" key="2">
    <source>
        <dbReference type="ARBA" id="ARBA00022842"/>
    </source>
</evidence>
<dbReference type="GO" id="GO:0046872">
    <property type="term" value="F:metal ion binding"/>
    <property type="evidence" value="ECO:0007669"/>
    <property type="project" value="UniProtKB-KW"/>
</dbReference>
<sequence>DRVYLQRIKSLSLSPEAVAANRDMKIVYTPIHGCGYRLVPQALREFGFTDVSTVAEQMVIDGNFPTVESPNPEERTTMRMAIEQGMRER</sequence>
<dbReference type="InterPro" id="IPR016055">
    <property type="entry name" value="A-D-PHexomutase_a/b/a-I/II/III"/>
</dbReference>
<keyword evidence="3" id="KW-0413">Isomerase</keyword>
<dbReference type="EMBL" id="JAABFR010000979">
    <property type="protein sequence ID" value="MBD4336928.1"/>
    <property type="molecule type" value="Genomic_DNA"/>
</dbReference>
<dbReference type="PANTHER" id="PTHR45745">
    <property type="entry name" value="PHOSPHOMANNOMUTASE 45A"/>
    <property type="match status" value="1"/>
</dbReference>
<protein>
    <submittedName>
        <fullName evidence="5">Phospho-sugar mutase</fullName>
    </submittedName>
</protein>
<evidence type="ECO:0000256" key="3">
    <source>
        <dbReference type="ARBA" id="ARBA00023235"/>
    </source>
</evidence>
<evidence type="ECO:0000313" key="5">
    <source>
        <dbReference type="EMBL" id="MBD4336928.1"/>
    </source>
</evidence>